<dbReference type="Proteomes" id="UP000693970">
    <property type="component" value="Unassembled WGS sequence"/>
</dbReference>
<feature type="region of interest" description="Disordered" evidence="1">
    <location>
        <begin position="442"/>
        <end position="474"/>
    </location>
</feature>
<feature type="transmembrane region" description="Helical" evidence="2">
    <location>
        <begin position="372"/>
        <end position="392"/>
    </location>
</feature>
<dbReference type="AlphaFoldDB" id="A0A9K3PE18"/>
<organism evidence="3 4">
    <name type="scientific">Nitzschia inconspicua</name>
    <dbReference type="NCBI Taxonomy" id="303405"/>
    <lineage>
        <taxon>Eukaryota</taxon>
        <taxon>Sar</taxon>
        <taxon>Stramenopiles</taxon>
        <taxon>Ochrophyta</taxon>
        <taxon>Bacillariophyta</taxon>
        <taxon>Bacillariophyceae</taxon>
        <taxon>Bacillariophycidae</taxon>
        <taxon>Bacillariales</taxon>
        <taxon>Bacillariaceae</taxon>
        <taxon>Nitzschia</taxon>
    </lineage>
</organism>
<reference evidence="3" key="2">
    <citation type="submission" date="2021-04" db="EMBL/GenBank/DDBJ databases">
        <authorList>
            <person name="Podell S."/>
        </authorList>
    </citation>
    <scope>NUCLEOTIDE SEQUENCE</scope>
    <source>
        <strain evidence="3">Hildebrandi</strain>
    </source>
</reference>
<proteinExistence type="predicted"/>
<name>A0A9K3PE18_9STRA</name>
<evidence type="ECO:0000313" key="3">
    <source>
        <dbReference type="EMBL" id="KAG7344292.1"/>
    </source>
</evidence>
<gene>
    <name evidence="3" type="ORF">IV203_022300</name>
</gene>
<keyword evidence="4" id="KW-1185">Reference proteome</keyword>
<keyword evidence="2" id="KW-1133">Transmembrane helix</keyword>
<protein>
    <submittedName>
        <fullName evidence="3">Uncharacterized protein</fullName>
    </submittedName>
</protein>
<evidence type="ECO:0000256" key="1">
    <source>
        <dbReference type="SAM" id="MobiDB-lite"/>
    </source>
</evidence>
<dbReference type="OrthoDB" id="192268at2759"/>
<evidence type="ECO:0000256" key="2">
    <source>
        <dbReference type="SAM" id="Phobius"/>
    </source>
</evidence>
<reference evidence="3" key="1">
    <citation type="journal article" date="2021" name="Sci. Rep.">
        <title>Diploid genomic architecture of Nitzschia inconspicua, an elite biomass production diatom.</title>
        <authorList>
            <person name="Oliver A."/>
            <person name="Podell S."/>
            <person name="Pinowska A."/>
            <person name="Traller J.C."/>
            <person name="Smith S.R."/>
            <person name="McClure R."/>
            <person name="Beliaev A."/>
            <person name="Bohutskyi P."/>
            <person name="Hill E.A."/>
            <person name="Rabines A."/>
            <person name="Zheng H."/>
            <person name="Allen L.Z."/>
            <person name="Kuo A."/>
            <person name="Grigoriev I.V."/>
            <person name="Allen A.E."/>
            <person name="Hazlebeck D."/>
            <person name="Allen E.E."/>
        </authorList>
    </citation>
    <scope>NUCLEOTIDE SEQUENCE</scope>
    <source>
        <strain evidence="3">Hildebrandi</strain>
    </source>
</reference>
<sequence length="474" mass="52663">MKNESLIASGLYGTWTFSTQTMTDIGYYKGRAYVIMHLMPDPMQFRSCQLPDCPEESNHLCQRSMASLSSQLQGKEECVDTEGSIVEWSDVTAFFQFGFQLRTGIAYKTYTLMNTSDWLGPYNLVMAPLSRKEEYRDEENDMEASIITSDTTEPSPARKVLHKFVSRYVSTPASSQIQFPPDATILQPELFDRMAGATAINETIHMQQSLKPRQDPYADYRETCVKGDIPAGILPRIQLGMLTTTTTTTTDDSPVIATDSTNTQTDIAMLRVDFSMLSVPDPKSKLYKLWPSLKKHLGSEFPLQGPYCYGNDPRRAYAIQLAYDSAFDGAKNQSWQVIKGCLSDLPCWSDDGPVVPYDNGASGKYVLDPTGLTTLVCYVLGFLLMVSLVFNCQLSNQLKHMQDQHGEVDDGFGPRHTYTATASGRPVPQQQVFDAFHDLEEPLLSGTDSSSNDPVEQCSPENSGGAEESKVEAD</sequence>
<keyword evidence="2" id="KW-0472">Membrane</keyword>
<feature type="compositionally biased region" description="Polar residues" evidence="1">
    <location>
        <begin position="446"/>
        <end position="462"/>
    </location>
</feature>
<evidence type="ECO:0000313" key="4">
    <source>
        <dbReference type="Proteomes" id="UP000693970"/>
    </source>
</evidence>
<dbReference type="EMBL" id="JAGRRH010000023">
    <property type="protein sequence ID" value="KAG7344292.1"/>
    <property type="molecule type" value="Genomic_DNA"/>
</dbReference>
<keyword evidence="2" id="KW-0812">Transmembrane</keyword>
<accession>A0A9K3PE18</accession>
<comment type="caution">
    <text evidence="3">The sequence shown here is derived from an EMBL/GenBank/DDBJ whole genome shotgun (WGS) entry which is preliminary data.</text>
</comment>